<protein>
    <submittedName>
        <fullName evidence="1">Uncharacterized protein</fullName>
    </submittedName>
</protein>
<dbReference type="AlphaFoldDB" id="A0A5C6P805"/>
<gene>
    <name evidence="1" type="ORF">D4764_13G0006060</name>
</gene>
<accession>A0A5C6P805</accession>
<proteinExistence type="predicted"/>
<reference evidence="1 2" key="1">
    <citation type="submission" date="2019-04" db="EMBL/GenBank/DDBJ databases">
        <title>Chromosome genome assembly for Takifugu flavidus.</title>
        <authorList>
            <person name="Xiao S."/>
        </authorList>
    </citation>
    <scope>NUCLEOTIDE SEQUENCE [LARGE SCALE GENOMIC DNA]</scope>
    <source>
        <strain evidence="1">HTHZ2018</strain>
        <tissue evidence="1">Muscle</tissue>
    </source>
</reference>
<dbReference type="Proteomes" id="UP000324091">
    <property type="component" value="Chromosome 13"/>
</dbReference>
<sequence length="141" mass="15087">MAGRESCCVQKATSTITEAGMLSEDMGYGSCQAGSRHRDRPIRAARKLQNARTDPGILLPSGALGTDATFDRQHVDEAGSSELQMAAARVNVVTSKRRRHVYARRSASAASAALLQLLRPRGCESSASNQVETKGSQQIKV</sequence>
<name>A0A5C6P805_9TELE</name>
<comment type="caution">
    <text evidence="1">The sequence shown here is derived from an EMBL/GenBank/DDBJ whole genome shotgun (WGS) entry which is preliminary data.</text>
</comment>
<evidence type="ECO:0000313" key="1">
    <source>
        <dbReference type="EMBL" id="TWW75944.1"/>
    </source>
</evidence>
<keyword evidence="2" id="KW-1185">Reference proteome</keyword>
<evidence type="ECO:0000313" key="2">
    <source>
        <dbReference type="Proteomes" id="UP000324091"/>
    </source>
</evidence>
<organism evidence="1 2">
    <name type="scientific">Takifugu flavidus</name>
    <name type="common">sansaifugu</name>
    <dbReference type="NCBI Taxonomy" id="433684"/>
    <lineage>
        <taxon>Eukaryota</taxon>
        <taxon>Metazoa</taxon>
        <taxon>Chordata</taxon>
        <taxon>Craniata</taxon>
        <taxon>Vertebrata</taxon>
        <taxon>Euteleostomi</taxon>
        <taxon>Actinopterygii</taxon>
        <taxon>Neopterygii</taxon>
        <taxon>Teleostei</taxon>
        <taxon>Neoteleostei</taxon>
        <taxon>Acanthomorphata</taxon>
        <taxon>Eupercaria</taxon>
        <taxon>Tetraodontiformes</taxon>
        <taxon>Tetradontoidea</taxon>
        <taxon>Tetraodontidae</taxon>
        <taxon>Takifugu</taxon>
    </lineage>
</organism>
<dbReference type="EMBL" id="RHFK02000005">
    <property type="protein sequence ID" value="TWW75944.1"/>
    <property type="molecule type" value="Genomic_DNA"/>
</dbReference>